<dbReference type="PROSITE" id="PS50865">
    <property type="entry name" value="ZF_MYND_2"/>
    <property type="match status" value="1"/>
</dbReference>
<evidence type="ECO:0000259" key="5">
    <source>
        <dbReference type="PROSITE" id="PS50865"/>
    </source>
</evidence>
<keyword evidence="3" id="KW-0862">Zinc</keyword>
<feature type="non-terminal residue" evidence="7">
    <location>
        <position position="97"/>
    </location>
</feature>
<dbReference type="EMBL" id="JAGMUV010000040">
    <property type="protein sequence ID" value="KAH7111585.1"/>
    <property type="molecule type" value="Genomic_DNA"/>
</dbReference>
<dbReference type="Proteomes" id="UP000738349">
    <property type="component" value="Unassembled WGS sequence"/>
</dbReference>
<dbReference type="OrthoDB" id="4988134at2759"/>
<dbReference type="GO" id="GO:0008270">
    <property type="term" value="F:zinc ion binding"/>
    <property type="evidence" value="ECO:0007669"/>
    <property type="project" value="UniProtKB-KW"/>
</dbReference>
<gene>
    <name evidence="7" type="ORF">EDB81DRAFT_829562</name>
    <name evidence="6" type="ORF">EDB81DRAFT_832312</name>
</gene>
<evidence type="ECO:0000256" key="3">
    <source>
        <dbReference type="ARBA" id="ARBA00022833"/>
    </source>
</evidence>
<name>A0A9P9D199_9HYPO</name>
<evidence type="ECO:0000313" key="7">
    <source>
        <dbReference type="EMBL" id="KAH7111585.1"/>
    </source>
</evidence>
<protein>
    <recommendedName>
        <fullName evidence="5">MYND-type domain-containing protein</fullName>
    </recommendedName>
</protein>
<dbReference type="EMBL" id="JAGMUV010000047">
    <property type="protein sequence ID" value="KAH7110144.1"/>
    <property type="molecule type" value="Genomic_DNA"/>
</dbReference>
<evidence type="ECO:0000313" key="6">
    <source>
        <dbReference type="EMBL" id="KAH7110144.1"/>
    </source>
</evidence>
<dbReference type="Pfam" id="PF01753">
    <property type="entry name" value="zf-MYND"/>
    <property type="match status" value="1"/>
</dbReference>
<accession>A0A9P9D199</accession>
<sequence>MSFLHKEGDPYVGVLVSGVCGKGECESQTRQAIQEEMFEVGAGAEAQVEAIVCAVCGKIEGIRKCGRCKAVAYCGKDHQKADWKTHRGACVSRDEES</sequence>
<dbReference type="InterPro" id="IPR002893">
    <property type="entry name" value="Znf_MYND"/>
</dbReference>
<comment type="caution">
    <text evidence="7">The sequence shown here is derived from an EMBL/GenBank/DDBJ whole genome shotgun (WGS) entry which is preliminary data.</text>
</comment>
<dbReference type="AlphaFoldDB" id="A0A9P9D199"/>
<evidence type="ECO:0000256" key="1">
    <source>
        <dbReference type="ARBA" id="ARBA00022723"/>
    </source>
</evidence>
<organism evidence="7 8">
    <name type="scientific">Dactylonectria macrodidyma</name>
    <dbReference type="NCBI Taxonomy" id="307937"/>
    <lineage>
        <taxon>Eukaryota</taxon>
        <taxon>Fungi</taxon>
        <taxon>Dikarya</taxon>
        <taxon>Ascomycota</taxon>
        <taxon>Pezizomycotina</taxon>
        <taxon>Sordariomycetes</taxon>
        <taxon>Hypocreomycetidae</taxon>
        <taxon>Hypocreales</taxon>
        <taxon>Nectriaceae</taxon>
        <taxon>Dactylonectria</taxon>
    </lineage>
</organism>
<dbReference type="PROSITE" id="PS01360">
    <property type="entry name" value="ZF_MYND_1"/>
    <property type="match status" value="1"/>
</dbReference>
<evidence type="ECO:0000313" key="8">
    <source>
        <dbReference type="Proteomes" id="UP000738349"/>
    </source>
</evidence>
<reference evidence="7" key="1">
    <citation type="journal article" date="2021" name="Nat. Commun.">
        <title>Genetic determinants of endophytism in the Arabidopsis root mycobiome.</title>
        <authorList>
            <person name="Mesny F."/>
            <person name="Miyauchi S."/>
            <person name="Thiergart T."/>
            <person name="Pickel B."/>
            <person name="Atanasova L."/>
            <person name="Karlsson M."/>
            <person name="Huettel B."/>
            <person name="Barry K.W."/>
            <person name="Haridas S."/>
            <person name="Chen C."/>
            <person name="Bauer D."/>
            <person name="Andreopoulos W."/>
            <person name="Pangilinan J."/>
            <person name="LaButti K."/>
            <person name="Riley R."/>
            <person name="Lipzen A."/>
            <person name="Clum A."/>
            <person name="Drula E."/>
            <person name="Henrissat B."/>
            <person name="Kohler A."/>
            <person name="Grigoriev I.V."/>
            <person name="Martin F.M."/>
            <person name="Hacquard S."/>
        </authorList>
    </citation>
    <scope>NUCLEOTIDE SEQUENCE</scope>
    <source>
        <strain evidence="7">MPI-CAGE-AT-0147</strain>
    </source>
</reference>
<keyword evidence="2 4" id="KW-0863">Zinc-finger</keyword>
<evidence type="ECO:0000256" key="2">
    <source>
        <dbReference type="ARBA" id="ARBA00022771"/>
    </source>
</evidence>
<dbReference type="SUPFAM" id="SSF144232">
    <property type="entry name" value="HIT/MYND zinc finger-like"/>
    <property type="match status" value="1"/>
</dbReference>
<proteinExistence type="predicted"/>
<keyword evidence="1" id="KW-0479">Metal-binding</keyword>
<keyword evidence="8" id="KW-1185">Reference proteome</keyword>
<feature type="domain" description="MYND-type" evidence="5">
    <location>
        <begin position="53"/>
        <end position="90"/>
    </location>
</feature>
<dbReference type="Gene3D" id="6.10.140.2220">
    <property type="match status" value="1"/>
</dbReference>
<evidence type="ECO:0000256" key="4">
    <source>
        <dbReference type="PROSITE-ProRule" id="PRU00134"/>
    </source>
</evidence>